<reference evidence="2" key="2">
    <citation type="submission" date="2023-05" db="EMBL/GenBank/DDBJ databases">
        <authorList>
            <person name="Fouks B."/>
        </authorList>
    </citation>
    <scope>NUCLEOTIDE SEQUENCE</scope>
    <source>
        <strain evidence="2">Stay&amp;Tobe</strain>
        <tissue evidence="2">Testes</tissue>
    </source>
</reference>
<comment type="caution">
    <text evidence="2">The sequence shown here is derived from an EMBL/GenBank/DDBJ whole genome shotgun (WGS) entry which is preliminary data.</text>
</comment>
<dbReference type="AlphaFoldDB" id="A0AAD8AJZ3"/>
<accession>A0AAD8AJZ3</accession>
<evidence type="ECO:0000313" key="2">
    <source>
        <dbReference type="EMBL" id="KAJ9599093.1"/>
    </source>
</evidence>
<evidence type="ECO:0008006" key="4">
    <source>
        <dbReference type="Google" id="ProtNLM"/>
    </source>
</evidence>
<gene>
    <name evidence="2" type="ORF">L9F63_010430</name>
</gene>
<protein>
    <recommendedName>
        <fullName evidence="4">Transmembrane protein</fullName>
    </recommendedName>
</protein>
<evidence type="ECO:0000313" key="3">
    <source>
        <dbReference type="Proteomes" id="UP001233999"/>
    </source>
</evidence>
<keyword evidence="3" id="KW-1185">Reference proteome</keyword>
<dbReference type="Proteomes" id="UP001233999">
    <property type="component" value="Unassembled WGS sequence"/>
</dbReference>
<feature type="non-terminal residue" evidence="2">
    <location>
        <position position="1"/>
    </location>
</feature>
<feature type="non-terminal residue" evidence="2">
    <location>
        <position position="115"/>
    </location>
</feature>
<reference evidence="2" key="1">
    <citation type="journal article" date="2023" name="IScience">
        <title>Live-bearing cockroach genome reveals convergent evolutionary mechanisms linked to viviparity in insects and beyond.</title>
        <authorList>
            <person name="Fouks B."/>
            <person name="Harrison M.C."/>
            <person name="Mikhailova A.A."/>
            <person name="Marchal E."/>
            <person name="English S."/>
            <person name="Carruthers M."/>
            <person name="Jennings E.C."/>
            <person name="Chiamaka E.L."/>
            <person name="Frigard R.A."/>
            <person name="Pippel M."/>
            <person name="Attardo G.M."/>
            <person name="Benoit J.B."/>
            <person name="Bornberg-Bauer E."/>
            <person name="Tobe S.S."/>
        </authorList>
    </citation>
    <scope>NUCLEOTIDE SEQUENCE</scope>
    <source>
        <strain evidence="2">Stay&amp;Tobe</strain>
    </source>
</reference>
<dbReference type="EMBL" id="JASPKZ010000835">
    <property type="protein sequence ID" value="KAJ9599093.1"/>
    <property type="molecule type" value="Genomic_DNA"/>
</dbReference>
<organism evidence="2 3">
    <name type="scientific">Diploptera punctata</name>
    <name type="common">Pacific beetle cockroach</name>
    <dbReference type="NCBI Taxonomy" id="6984"/>
    <lineage>
        <taxon>Eukaryota</taxon>
        <taxon>Metazoa</taxon>
        <taxon>Ecdysozoa</taxon>
        <taxon>Arthropoda</taxon>
        <taxon>Hexapoda</taxon>
        <taxon>Insecta</taxon>
        <taxon>Pterygota</taxon>
        <taxon>Neoptera</taxon>
        <taxon>Polyneoptera</taxon>
        <taxon>Dictyoptera</taxon>
        <taxon>Blattodea</taxon>
        <taxon>Blaberoidea</taxon>
        <taxon>Blaberidae</taxon>
        <taxon>Diplopterinae</taxon>
        <taxon>Diploptera</taxon>
    </lineage>
</organism>
<proteinExistence type="predicted"/>
<keyword evidence="1" id="KW-0472">Membrane</keyword>
<sequence>YNIRIFIFDRIKINTQFIYAHYNKKYFSRAFLKNIYTIQTNYLDNFVIDCCLSVYQSAIFAEFISQKIQSLHCKMKVQKSLTNCYLIITYTFFLTFILFAHNLSVDGADIDILNR</sequence>
<name>A0AAD8AJZ3_DIPPU</name>
<keyword evidence="1" id="KW-0812">Transmembrane</keyword>
<keyword evidence="1" id="KW-1133">Transmembrane helix</keyword>
<evidence type="ECO:0000256" key="1">
    <source>
        <dbReference type="SAM" id="Phobius"/>
    </source>
</evidence>
<feature type="transmembrane region" description="Helical" evidence="1">
    <location>
        <begin position="84"/>
        <end position="105"/>
    </location>
</feature>